<protein>
    <submittedName>
        <fullName evidence="1">Uncharacterized protein</fullName>
    </submittedName>
</protein>
<gene>
    <name evidence="1" type="ORF">BU25DRAFT_211108</name>
</gene>
<accession>A0ACB6RMF1</accession>
<proteinExistence type="predicted"/>
<comment type="caution">
    <text evidence="1">The sequence shown here is derived from an EMBL/GenBank/DDBJ whole genome shotgun (WGS) entry which is preliminary data.</text>
</comment>
<dbReference type="EMBL" id="MU006745">
    <property type="protein sequence ID" value="KAF2622334.1"/>
    <property type="molecule type" value="Genomic_DNA"/>
</dbReference>
<keyword evidence="2" id="KW-1185">Reference proteome</keyword>
<organism evidence="1 2">
    <name type="scientific">Macroventuria anomochaeta</name>
    <dbReference type="NCBI Taxonomy" id="301207"/>
    <lineage>
        <taxon>Eukaryota</taxon>
        <taxon>Fungi</taxon>
        <taxon>Dikarya</taxon>
        <taxon>Ascomycota</taxon>
        <taxon>Pezizomycotina</taxon>
        <taxon>Dothideomycetes</taxon>
        <taxon>Pleosporomycetidae</taxon>
        <taxon>Pleosporales</taxon>
        <taxon>Pleosporineae</taxon>
        <taxon>Didymellaceae</taxon>
        <taxon>Macroventuria</taxon>
    </lineage>
</organism>
<dbReference type="Proteomes" id="UP000799754">
    <property type="component" value="Unassembled WGS sequence"/>
</dbReference>
<reference evidence="1" key="1">
    <citation type="journal article" date="2020" name="Stud. Mycol.">
        <title>101 Dothideomycetes genomes: a test case for predicting lifestyles and emergence of pathogens.</title>
        <authorList>
            <person name="Haridas S."/>
            <person name="Albert R."/>
            <person name="Binder M."/>
            <person name="Bloem J."/>
            <person name="Labutti K."/>
            <person name="Salamov A."/>
            <person name="Andreopoulos B."/>
            <person name="Baker S."/>
            <person name="Barry K."/>
            <person name="Bills G."/>
            <person name="Bluhm B."/>
            <person name="Cannon C."/>
            <person name="Castanera R."/>
            <person name="Culley D."/>
            <person name="Daum C."/>
            <person name="Ezra D."/>
            <person name="Gonzalez J."/>
            <person name="Henrissat B."/>
            <person name="Kuo A."/>
            <person name="Liang C."/>
            <person name="Lipzen A."/>
            <person name="Lutzoni F."/>
            <person name="Magnuson J."/>
            <person name="Mondo S."/>
            <person name="Nolan M."/>
            <person name="Ohm R."/>
            <person name="Pangilinan J."/>
            <person name="Park H.-J."/>
            <person name="Ramirez L."/>
            <person name="Alfaro M."/>
            <person name="Sun H."/>
            <person name="Tritt A."/>
            <person name="Yoshinaga Y."/>
            <person name="Zwiers L.-H."/>
            <person name="Turgeon B."/>
            <person name="Goodwin S."/>
            <person name="Spatafora J."/>
            <person name="Crous P."/>
            <person name="Grigoriev I."/>
        </authorList>
    </citation>
    <scope>NUCLEOTIDE SEQUENCE</scope>
    <source>
        <strain evidence="1">CBS 525.71</strain>
    </source>
</reference>
<evidence type="ECO:0000313" key="1">
    <source>
        <dbReference type="EMBL" id="KAF2622334.1"/>
    </source>
</evidence>
<name>A0ACB6RMF1_9PLEO</name>
<sequence length="93" mass="10398">MHIVWWLRKHWDKSIEAKLRIVMSVQRFCHTAFALSYSIVVPCSIAIPCPIAISCSVVISPRHRHVSHTEPSVSTALSLLFLCSPACRPCSLA</sequence>
<evidence type="ECO:0000313" key="2">
    <source>
        <dbReference type="Proteomes" id="UP000799754"/>
    </source>
</evidence>